<proteinExistence type="inferred from homology"/>
<evidence type="ECO:0000256" key="1">
    <source>
        <dbReference type="ARBA" id="ARBA00000385"/>
    </source>
</evidence>
<name>U4KKZ4_ALTPJ</name>
<dbReference type="KEGG" id="apal:BN85409270"/>
<dbReference type="InterPro" id="IPR020103">
    <property type="entry name" value="PsdUridine_synth_cat_dom_sf"/>
</dbReference>
<accession>U4KKZ4</accession>
<dbReference type="InterPro" id="IPR014780">
    <property type="entry name" value="tRNA_psdUridine_synth_TruB"/>
</dbReference>
<dbReference type="GO" id="GO:0003723">
    <property type="term" value="F:RNA binding"/>
    <property type="evidence" value="ECO:0007669"/>
    <property type="project" value="InterPro"/>
</dbReference>
<dbReference type="InterPro" id="IPR002501">
    <property type="entry name" value="PsdUridine_synth_N"/>
</dbReference>
<evidence type="ECO:0000259" key="6">
    <source>
        <dbReference type="Pfam" id="PF01509"/>
    </source>
</evidence>
<reference evidence="7 8" key="1">
    <citation type="journal article" date="2013" name="J. Mol. Microbiol. Biotechnol.">
        <title>Analysis of the Complete Genomes of Acholeplasma brassicae , A. palmae and A. laidlawii and Their Comparison to the Obligate Parasites from ' Candidatus Phytoplasma'.</title>
        <authorList>
            <person name="Kube M."/>
            <person name="Siewert C."/>
            <person name="Migdoll A.M."/>
            <person name="Duduk B."/>
            <person name="Holz S."/>
            <person name="Rabus R."/>
            <person name="Seemuller E."/>
            <person name="Mitrovic J."/>
            <person name="Muller I."/>
            <person name="Buttner C."/>
            <person name="Reinhardt R."/>
        </authorList>
    </citation>
    <scope>NUCLEOTIDE SEQUENCE [LARGE SCALE GENOMIC DNA]</scope>
    <source>
        <strain evidence="7 8">J233</strain>
    </source>
</reference>
<comment type="similarity">
    <text evidence="2 5">Belongs to the pseudouridine synthase TruB family. Type 1 subfamily.</text>
</comment>
<evidence type="ECO:0000256" key="3">
    <source>
        <dbReference type="ARBA" id="ARBA00022694"/>
    </source>
</evidence>
<evidence type="ECO:0000256" key="5">
    <source>
        <dbReference type="HAMAP-Rule" id="MF_01080"/>
    </source>
</evidence>
<keyword evidence="8" id="KW-1185">Reference proteome</keyword>
<dbReference type="Pfam" id="PF01509">
    <property type="entry name" value="TruB_N"/>
    <property type="match status" value="1"/>
</dbReference>
<dbReference type="HAMAP" id="MF_01080">
    <property type="entry name" value="TruB_bact"/>
    <property type="match status" value="1"/>
</dbReference>
<organism evidence="7 8">
    <name type="scientific">Alteracholeplasma palmae (strain ATCC 49389 / J233)</name>
    <name type="common">Acholeplasma palmae</name>
    <dbReference type="NCBI Taxonomy" id="1318466"/>
    <lineage>
        <taxon>Bacteria</taxon>
        <taxon>Bacillati</taxon>
        <taxon>Mycoplasmatota</taxon>
        <taxon>Mollicutes</taxon>
        <taxon>Acholeplasmatales</taxon>
        <taxon>Acholeplasmataceae</taxon>
        <taxon>Acholeplasma</taxon>
    </lineage>
</organism>
<evidence type="ECO:0000313" key="8">
    <source>
        <dbReference type="Proteomes" id="UP000032740"/>
    </source>
</evidence>
<dbReference type="STRING" id="1318466.BN85409270"/>
<sequence length="285" mass="32657">MNGIFLINKPSGMTSHDVVFKIKKKFNLKKVGHTGTLDPFATGLLIIMVGNATKLSFLFDDLDKAYSAVMILNEKYDTYDITGNLVEKKDIIVSQDKLKNAIHFYNGLTYDQKPPMYSAIKIKGQKMYDLARKGIEVDIPKRNVTIYQLKQTSELMNNEFSFDAHVSKGTYIRSLALDIALKVNTVGTLKELNRTQIGTYFLKDAKSIDEVTEKDLITDQSLLEKSNKLELSPYLIKLVKNGVYLDERQIVTEEPFIVVDQNKQWIAYYDVVEKNTTKYKPVYFF</sequence>
<dbReference type="GO" id="GO:1990481">
    <property type="term" value="P:mRNA pseudouridine synthesis"/>
    <property type="evidence" value="ECO:0007669"/>
    <property type="project" value="TreeGrafter"/>
</dbReference>
<dbReference type="PANTHER" id="PTHR13767:SF2">
    <property type="entry name" value="PSEUDOURIDYLATE SYNTHASE TRUB1"/>
    <property type="match status" value="1"/>
</dbReference>
<dbReference type="GO" id="GO:0160148">
    <property type="term" value="F:tRNA pseudouridine(55) synthase activity"/>
    <property type="evidence" value="ECO:0007669"/>
    <property type="project" value="UniProtKB-EC"/>
</dbReference>
<gene>
    <name evidence="5 7" type="primary">truB</name>
    <name evidence="7" type="ORF">BN85409270</name>
</gene>
<dbReference type="OrthoDB" id="9802309at2"/>
<dbReference type="SUPFAM" id="SSF55120">
    <property type="entry name" value="Pseudouridine synthase"/>
    <property type="match status" value="1"/>
</dbReference>
<dbReference type="RefSeq" id="WP_026660172.1">
    <property type="nucleotide sequence ID" value="NC_022538.1"/>
</dbReference>
<dbReference type="EMBL" id="FO681347">
    <property type="protein sequence ID" value="CCV64504.1"/>
    <property type="molecule type" value="Genomic_DNA"/>
</dbReference>
<dbReference type="NCBIfam" id="TIGR00431">
    <property type="entry name" value="TruB"/>
    <property type="match status" value="1"/>
</dbReference>
<comment type="catalytic activity">
    <reaction evidence="1 5">
        <text>uridine(55) in tRNA = pseudouridine(55) in tRNA</text>
        <dbReference type="Rhea" id="RHEA:42532"/>
        <dbReference type="Rhea" id="RHEA-COMP:10101"/>
        <dbReference type="Rhea" id="RHEA-COMP:10102"/>
        <dbReference type="ChEBI" id="CHEBI:65314"/>
        <dbReference type="ChEBI" id="CHEBI:65315"/>
        <dbReference type="EC" id="5.4.99.25"/>
    </reaction>
</comment>
<keyword evidence="3 5" id="KW-0819">tRNA processing</keyword>
<dbReference type="PANTHER" id="PTHR13767">
    <property type="entry name" value="TRNA-PSEUDOURIDINE SYNTHASE"/>
    <property type="match status" value="1"/>
</dbReference>
<dbReference type="Gene3D" id="3.30.2350.10">
    <property type="entry name" value="Pseudouridine synthase"/>
    <property type="match status" value="1"/>
</dbReference>
<dbReference type="Proteomes" id="UP000032740">
    <property type="component" value="Chromosome"/>
</dbReference>
<feature type="domain" description="Pseudouridine synthase II N-terminal" evidence="6">
    <location>
        <begin position="23"/>
        <end position="172"/>
    </location>
</feature>
<evidence type="ECO:0000256" key="2">
    <source>
        <dbReference type="ARBA" id="ARBA00005642"/>
    </source>
</evidence>
<protein>
    <recommendedName>
        <fullName evidence="5">tRNA pseudouridine synthase B</fullName>
        <ecNumber evidence="5">5.4.99.25</ecNumber>
    </recommendedName>
    <alternativeName>
        <fullName evidence="5">tRNA pseudouridine(55) synthase</fullName>
        <shortName evidence="5">Psi55 synthase</shortName>
    </alternativeName>
    <alternativeName>
        <fullName evidence="5">tRNA pseudouridylate synthase</fullName>
    </alternativeName>
    <alternativeName>
        <fullName evidence="5">tRNA-uridine isomerase</fullName>
    </alternativeName>
</protein>
<evidence type="ECO:0000256" key="4">
    <source>
        <dbReference type="ARBA" id="ARBA00023235"/>
    </source>
</evidence>
<feature type="active site" description="Nucleophile" evidence="5">
    <location>
        <position position="38"/>
    </location>
</feature>
<comment type="function">
    <text evidence="5">Responsible for synthesis of pseudouridine from uracil-55 in the psi GC loop of transfer RNAs.</text>
</comment>
<dbReference type="HOGENOM" id="CLU_032087_0_2_14"/>
<keyword evidence="4 5" id="KW-0413">Isomerase</keyword>
<dbReference type="EC" id="5.4.99.25" evidence="5"/>
<dbReference type="AlphaFoldDB" id="U4KKZ4"/>
<evidence type="ECO:0000313" key="7">
    <source>
        <dbReference type="EMBL" id="CCV64504.1"/>
    </source>
</evidence>
<dbReference type="CDD" id="cd02573">
    <property type="entry name" value="PseudoU_synth_EcTruB"/>
    <property type="match status" value="1"/>
</dbReference>
<dbReference type="GO" id="GO:0031119">
    <property type="term" value="P:tRNA pseudouridine synthesis"/>
    <property type="evidence" value="ECO:0007669"/>
    <property type="project" value="UniProtKB-UniRule"/>
</dbReference>